<dbReference type="EMBL" id="MU853790">
    <property type="protein sequence ID" value="KAK3940922.1"/>
    <property type="molecule type" value="Genomic_DNA"/>
</dbReference>
<reference evidence="4" key="1">
    <citation type="journal article" date="2023" name="Mol. Phylogenet. Evol.">
        <title>Genome-scale phylogeny and comparative genomics of the fungal order Sordariales.</title>
        <authorList>
            <person name="Hensen N."/>
            <person name="Bonometti L."/>
            <person name="Westerberg I."/>
            <person name="Brannstrom I.O."/>
            <person name="Guillou S."/>
            <person name="Cros-Aarteil S."/>
            <person name="Calhoun S."/>
            <person name="Haridas S."/>
            <person name="Kuo A."/>
            <person name="Mondo S."/>
            <person name="Pangilinan J."/>
            <person name="Riley R."/>
            <person name="LaButti K."/>
            <person name="Andreopoulos B."/>
            <person name="Lipzen A."/>
            <person name="Chen C."/>
            <person name="Yan M."/>
            <person name="Daum C."/>
            <person name="Ng V."/>
            <person name="Clum A."/>
            <person name="Steindorff A."/>
            <person name="Ohm R.A."/>
            <person name="Martin F."/>
            <person name="Silar P."/>
            <person name="Natvig D.O."/>
            <person name="Lalanne C."/>
            <person name="Gautier V."/>
            <person name="Ament-Velasquez S.L."/>
            <person name="Kruys A."/>
            <person name="Hutchinson M.I."/>
            <person name="Powell A.J."/>
            <person name="Barry K."/>
            <person name="Miller A.N."/>
            <person name="Grigoriev I.V."/>
            <person name="Debuchy R."/>
            <person name="Gladieux P."/>
            <person name="Hiltunen Thoren M."/>
            <person name="Johannesson H."/>
        </authorList>
    </citation>
    <scope>NUCLEOTIDE SEQUENCE [LARGE SCALE GENOMIC DNA]</scope>
    <source>
        <strain evidence="4">CBS 340.73</strain>
    </source>
</reference>
<evidence type="ECO:0000256" key="1">
    <source>
        <dbReference type="SAM" id="MobiDB-lite"/>
    </source>
</evidence>
<feature type="signal peptide" evidence="2">
    <location>
        <begin position="1"/>
        <end position="16"/>
    </location>
</feature>
<evidence type="ECO:0000313" key="3">
    <source>
        <dbReference type="EMBL" id="KAK3940922.1"/>
    </source>
</evidence>
<keyword evidence="4" id="KW-1185">Reference proteome</keyword>
<protein>
    <submittedName>
        <fullName evidence="3">Uncharacterized protein</fullName>
    </submittedName>
</protein>
<keyword evidence="2" id="KW-0732">Signal</keyword>
<proteinExistence type="predicted"/>
<gene>
    <name evidence="3" type="ORF">QBC46DRAFT_407831</name>
</gene>
<evidence type="ECO:0000313" key="4">
    <source>
        <dbReference type="Proteomes" id="UP001303473"/>
    </source>
</evidence>
<feature type="chain" id="PRO_5042829089" evidence="2">
    <location>
        <begin position="17"/>
        <end position="100"/>
    </location>
</feature>
<comment type="caution">
    <text evidence="3">The sequence shown here is derived from an EMBL/GenBank/DDBJ whole genome shotgun (WGS) entry which is preliminary data.</text>
</comment>
<evidence type="ECO:0000256" key="2">
    <source>
        <dbReference type="SAM" id="SignalP"/>
    </source>
</evidence>
<name>A0AAN6S4L0_9PEZI</name>
<sequence>MKQRLLECQFLVVVRALQILLSTSLDTTPEARRLHPACTHIDLICNGSGKITKLKEILERAAADKNVAKGETKAMKKHVPSVPTCPGPAGLSSLPPERER</sequence>
<dbReference type="Proteomes" id="UP001303473">
    <property type="component" value="Unassembled WGS sequence"/>
</dbReference>
<organism evidence="3 4">
    <name type="scientific">Diplogelasinospora grovesii</name>
    <dbReference type="NCBI Taxonomy" id="303347"/>
    <lineage>
        <taxon>Eukaryota</taxon>
        <taxon>Fungi</taxon>
        <taxon>Dikarya</taxon>
        <taxon>Ascomycota</taxon>
        <taxon>Pezizomycotina</taxon>
        <taxon>Sordariomycetes</taxon>
        <taxon>Sordariomycetidae</taxon>
        <taxon>Sordariales</taxon>
        <taxon>Diplogelasinosporaceae</taxon>
        <taxon>Diplogelasinospora</taxon>
    </lineage>
</organism>
<feature type="region of interest" description="Disordered" evidence="1">
    <location>
        <begin position="69"/>
        <end position="100"/>
    </location>
</feature>
<accession>A0AAN6S4L0</accession>
<dbReference type="AlphaFoldDB" id="A0AAN6S4L0"/>